<sequence length="112" mass="12847">MIRNREISEDKGFHLLGDGHGGDSSAGSSFLHILFRKWLILKLGWGMISTAVVVICTNGLYLELKYGVVFELILFDIMLTNKKLLYNFEENERKYSKSLIGAPLFLFWVFVL</sequence>
<organism evidence="2 3">
    <name type="scientific">Parasponia andersonii</name>
    <name type="common">Sponia andersonii</name>
    <dbReference type="NCBI Taxonomy" id="3476"/>
    <lineage>
        <taxon>Eukaryota</taxon>
        <taxon>Viridiplantae</taxon>
        <taxon>Streptophyta</taxon>
        <taxon>Embryophyta</taxon>
        <taxon>Tracheophyta</taxon>
        <taxon>Spermatophyta</taxon>
        <taxon>Magnoliopsida</taxon>
        <taxon>eudicotyledons</taxon>
        <taxon>Gunneridae</taxon>
        <taxon>Pentapetalae</taxon>
        <taxon>rosids</taxon>
        <taxon>fabids</taxon>
        <taxon>Rosales</taxon>
        <taxon>Cannabaceae</taxon>
        <taxon>Parasponia</taxon>
    </lineage>
</organism>
<keyword evidence="1" id="KW-0812">Transmembrane</keyword>
<protein>
    <submittedName>
        <fullName evidence="2">Uncharacterized protein</fullName>
    </submittedName>
</protein>
<reference evidence="3" key="1">
    <citation type="submission" date="2016-06" db="EMBL/GenBank/DDBJ databases">
        <title>Parallel loss of symbiosis genes in relatives of nitrogen-fixing non-legume Parasponia.</title>
        <authorList>
            <person name="Van Velzen R."/>
            <person name="Holmer R."/>
            <person name="Bu F."/>
            <person name="Rutten L."/>
            <person name="Van Zeijl A."/>
            <person name="Liu W."/>
            <person name="Santuari L."/>
            <person name="Cao Q."/>
            <person name="Sharma T."/>
            <person name="Shen D."/>
            <person name="Roswanjaya Y."/>
            <person name="Wardhani T."/>
            <person name="Kalhor M.S."/>
            <person name="Jansen J."/>
            <person name="Van den Hoogen J."/>
            <person name="Gungor B."/>
            <person name="Hartog M."/>
            <person name="Hontelez J."/>
            <person name="Verver J."/>
            <person name="Yang W.-C."/>
            <person name="Schijlen E."/>
            <person name="Repin R."/>
            <person name="Schilthuizen M."/>
            <person name="Schranz E."/>
            <person name="Heidstra R."/>
            <person name="Miyata K."/>
            <person name="Fedorova E."/>
            <person name="Kohlen W."/>
            <person name="Bisseling T."/>
            <person name="Smit S."/>
            <person name="Geurts R."/>
        </authorList>
    </citation>
    <scope>NUCLEOTIDE SEQUENCE [LARGE SCALE GENOMIC DNA]</scope>
    <source>
        <strain evidence="3">cv. WU1-14</strain>
    </source>
</reference>
<evidence type="ECO:0000313" key="2">
    <source>
        <dbReference type="EMBL" id="PON76446.1"/>
    </source>
</evidence>
<feature type="transmembrane region" description="Helical" evidence="1">
    <location>
        <begin position="39"/>
        <end position="62"/>
    </location>
</feature>
<proteinExistence type="predicted"/>
<name>A0A2P5DT34_PARAD</name>
<dbReference type="EMBL" id="JXTB01000018">
    <property type="protein sequence ID" value="PON76446.1"/>
    <property type="molecule type" value="Genomic_DNA"/>
</dbReference>
<dbReference type="Proteomes" id="UP000237105">
    <property type="component" value="Unassembled WGS sequence"/>
</dbReference>
<evidence type="ECO:0000256" key="1">
    <source>
        <dbReference type="SAM" id="Phobius"/>
    </source>
</evidence>
<evidence type="ECO:0000313" key="3">
    <source>
        <dbReference type="Proteomes" id="UP000237105"/>
    </source>
</evidence>
<accession>A0A2P5DT34</accession>
<gene>
    <name evidence="2" type="ORF">PanWU01x14_035000</name>
</gene>
<keyword evidence="1" id="KW-1133">Transmembrane helix</keyword>
<keyword evidence="1" id="KW-0472">Membrane</keyword>
<comment type="caution">
    <text evidence="2">The sequence shown here is derived from an EMBL/GenBank/DDBJ whole genome shotgun (WGS) entry which is preliminary data.</text>
</comment>
<keyword evidence="3" id="KW-1185">Reference proteome</keyword>
<dbReference type="AlphaFoldDB" id="A0A2P5DT34"/>